<proteinExistence type="predicted"/>
<keyword evidence="2" id="KW-1185">Reference proteome</keyword>
<dbReference type="OrthoDB" id="29344at10239"/>
<evidence type="ECO:0000313" key="1">
    <source>
        <dbReference type="EMBL" id="BAQ22807.1"/>
    </source>
</evidence>
<protein>
    <submittedName>
        <fullName evidence="1">Uncharacterized protein</fullName>
    </submittedName>
</protein>
<reference evidence="1 2" key="1">
    <citation type="submission" date="2015-02" db="EMBL/GenBank/DDBJ databases">
        <title>Complete genome sequences of Edwardsiella bacteriophages, PEi20 and PEi26.</title>
        <authorList>
            <person name="Yasuike M."/>
            <person name="Nishiki I."/>
            <person name="Iwasaki Y."/>
            <person name="Nakamura Y."/>
            <person name="Fujiwara A."/>
            <person name="Hassan E.S."/>
            <person name="Mahmoud M.M."/>
            <person name="Kawato Y."/>
            <person name="Nagai S."/>
            <person name="Kobayashi T."/>
            <person name="Ototake M."/>
            <person name="Nakai T."/>
        </authorList>
    </citation>
    <scope>NUCLEOTIDE SEQUENCE [LARGE SCALE GENOMIC DNA]</scope>
</reference>
<dbReference type="GeneID" id="26519152"/>
<dbReference type="KEGG" id="vg:26519152"/>
<evidence type="ECO:0000313" key="2">
    <source>
        <dbReference type="Proteomes" id="UP000204657"/>
    </source>
</evidence>
<name>A0A0B6VL49_9CAUD</name>
<dbReference type="Proteomes" id="UP000204657">
    <property type="component" value="Segment"/>
</dbReference>
<dbReference type="EMBL" id="AP014714">
    <property type="protein sequence ID" value="BAQ22807.1"/>
    <property type="molecule type" value="Genomic_DNA"/>
</dbReference>
<sequence>MYALFMWSRYYPNGGSRDLIDTFDSPEQALEYARENGASDCYDRYEVMDSSFTTIYSGACDEL</sequence>
<accession>A0A0B6VL49</accession>
<dbReference type="RefSeq" id="YP_009190315.1">
    <property type="nucleotide sequence ID" value="NC_028683.1"/>
</dbReference>
<organism evidence="1 2">
    <name type="scientific">Edwardsiella phage PEi20</name>
    <dbReference type="NCBI Taxonomy" id="1608310"/>
    <lineage>
        <taxon>Viruses</taxon>
        <taxon>Duplodnaviria</taxon>
        <taxon>Heunggongvirae</taxon>
        <taxon>Uroviricota</taxon>
        <taxon>Caudoviricetes</taxon>
        <taxon>Pantevenvirales</taxon>
        <taxon>Straboviridae</taxon>
        <taxon>Tevenvirinae</taxon>
        <taxon>Kanagawavirus</taxon>
        <taxon>Kanagawavirus pei20</taxon>
    </lineage>
</organism>